<evidence type="ECO:0000313" key="3">
    <source>
        <dbReference type="Proteomes" id="UP001159363"/>
    </source>
</evidence>
<organism evidence="2 3">
    <name type="scientific">Dryococelus australis</name>
    <dbReference type="NCBI Taxonomy" id="614101"/>
    <lineage>
        <taxon>Eukaryota</taxon>
        <taxon>Metazoa</taxon>
        <taxon>Ecdysozoa</taxon>
        <taxon>Arthropoda</taxon>
        <taxon>Hexapoda</taxon>
        <taxon>Insecta</taxon>
        <taxon>Pterygota</taxon>
        <taxon>Neoptera</taxon>
        <taxon>Polyneoptera</taxon>
        <taxon>Phasmatodea</taxon>
        <taxon>Verophasmatodea</taxon>
        <taxon>Anareolatae</taxon>
        <taxon>Phasmatidae</taxon>
        <taxon>Eurycanthinae</taxon>
        <taxon>Dryococelus</taxon>
    </lineage>
</organism>
<sequence length="436" mass="48389">MQGGGRGKLCTKLSSGFLRKWCKYMSTSNTLGRRRVWHDLKVFFSLRATCPQSWPLGNGATVAEQLVSLLASHQGDPGSIPAQVTPDFRTWESCRTMPLIGEFSRGSPVPPPFHSGAALYSPQSPSSAFKTSMLRAVQISPLASISPDDQRIAFLSKGTLKKEENAYPDAQQNCSVTGRDCVLSNVHYHSPSRATCRFTAACGPIMVVAAVGAALRTSYFERFRTLKTAVATERLIRSERPWCQFVRKKKGEKDTSDINNMNSARQDKCNCVRMTQLPQSIPGLYEEEVDNSTQQRNTGVAIASSSHATSCDEIKTKQRHNQLKCKTKEQTRRVVTSAGADVMGCSCRFTDALRELNSIDRTLNFTVLYALQTASFPHWLLHRCEDTPSLAEQHIPPERNVLALYSPGTMHSHQSTPRTNTRLPSSDLSDNKRVKT</sequence>
<evidence type="ECO:0000313" key="2">
    <source>
        <dbReference type="EMBL" id="KAJ8885850.1"/>
    </source>
</evidence>
<reference evidence="2 3" key="1">
    <citation type="submission" date="2023-02" db="EMBL/GenBank/DDBJ databases">
        <title>LHISI_Scaffold_Assembly.</title>
        <authorList>
            <person name="Stuart O.P."/>
            <person name="Cleave R."/>
            <person name="Magrath M.J.L."/>
            <person name="Mikheyev A.S."/>
        </authorList>
    </citation>
    <scope>NUCLEOTIDE SEQUENCE [LARGE SCALE GENOMIC DNA]</scope>
    <source>
        <strain evidence="2">Daus_M_001</strain>
        <tissue evidence="2">Leg muscle</tissue>
    </source>
</reference>
<protein>
    <recommendedName>
        <fullName evidence="4">Transmembrane protein</fullName>
    </recommendedName>
</protein>
<evidence type="ECO:0008006" key="4">
    <source>
        <dbReference type="Google" id="ProtNLM"/>
    </source>
</evidence>
<keyword evidence="3" id="KW-1185">Reference proteome</keyword>
<comment type="caution">
    <text evidence="2">The sequence shown here is derived from an EMBL/GenBank/DDBJ whole genome shotgun (WGS) entry which is preliminary data.</text>
</comment>
<name>A0ABQ9HNU7_9NEOP</name>
<dbReference type="Proteomes" id="UP001159363">
    <property type="component" value="Chromosome X"/>
</dbReference>
<proteinExistence type="predicted"/>
<dbReference type="EMBL" id="JARBHB010000004">
    <property type="protein sequence ID" value="KAJ8885850.1"/>
    <property type="molecule type" value="Genomic_DNA"/>
</dbReference>
<gene>
    <name evidence="2" type="ORF">PR048_012056</name>
</gene>
<evidence type="ECO:0000256" key="1">
    <source>
        <dbReference type="SAM" id="MobiDB-lite"/>
    </source>
</evidence>
<feature type="compositionally biased region" description="Polar residues" evidence="1">
    <location>
        <begin position="409"/>
        <end position="428"/>
    </location>
</feature>
<feature type="region of interest" description="Disordered" evidence="1">
    <location>
        <begin position="408"/>
        <end position="436"/>
    </location>
</feature>
<accession>A0ABQ9HNU7</accession>